<evidence type="ECO:0000256" key="13">
    <source>
        <dbReference type="ARBA" id="ARBA00023004"/>
    </source>
</evidence>
<keyword evidence="16" id="KW-1015">Disulfide bond</keyword>
<dbReference type="FunFam" id="2.40.10.10:FF:000038">
    <property type="entry name" value="Serine protease"/>
    <property type="match status" value="1"/>
</dbReference>
<dbReference type="InterPro" id="IPR036396">
    <property type="entry name" value="Cyt_P450_sf"/>
</dbReference>
<feature type="region of interest" description="Disordered" evidence="17">
    <location>
        <begin position="294"/>
        <end position="351"/>
    </location>
</feature>
<evidence type="ECO:0000313" key="21">
    <source>
        <dbReference type="Proteomes" id="UP000678499"/>
    </source>
</evidence>
<feature type="compositionally biased region" description="Low complexity" evidence="17">
    <location>
        <begin position="330"/>
        <end position="351"/>
    </location>
</feature>
<dbReference type="InterPro" id="IPR002401">
    <property type="entry name" value="Cyt_P450_E_grp-I"/>
</dbReference>
<feature type="compositionally biased region" description="Low complexity" evidence="17">
    <location>
        <begin position="397"/>
        <end position="420"/>
    </location>
</feature>
<dbReference type="Gene3D" id="1.10.630.10">
    <property type="entry name" value="Cytochrome P450"/>
    <property type="match status" value="4"/>
</dbReference>
<evidence type="ECO:0000256" key="12">
    <source>
        <dbReference type="ARBA" id="ARBA00023002"/>
    </source>
</evidence>
<feature type="region of interest" description="Disordered" evidence="17">
    <location>
        <begin position="502"/>
        <end position="540"/>
    </location>
</feature>
<dbReference type="FunFam" id="1.10.630.10:FF:000238">
    <property type="entry name" value="Cytochrome P450 2A6"/>
    <property type="match status" value="1"/>
</dbReference>
<evidence type="ECO:0000256" key="1">
    <source>
        <dbReference type="ARBA" id="ARBA00001971"/>
    </source>
</evidence>
<dbReference type="GO" id="GO:0005789">
    <property type="term" value="C:endoplasmic reticulum membrane"/>
    <property type="evidence" value="ECO:0007669"/>
    <property type="project" value="UniProtKB-SubCell"/>
</dbReference>
<keyword evidence="15" id="KW-0472">Membrane</keyword>
<dbReference type="EMBL" id="OA886401">
    <property type="protein sequence ID" value="CAD7282818.1"/>
    <property type="molecule type" value="Genomic_DNA"/>
</dbReference>
<dbReference type="GO" id="GO:0006508">
    <property type="term" value="P:proteolysis"/>
    <property type="evidence" value="ECO:0007669"/>
    <property type="project" value="InterPro"/>
</dbReference>
<dbReference type="GO" id="GO:0005506">
    <property type="term" value="F:iron ion binding"/>
    <property type="evidence" value="ECO:0007669"/>
    <property type="project" value="InterPro"/>
</dbReference>
<keyword evidence="7" id="KW-0964">Secreted</keyword>
<dbReference type="InterPro" id="IPR009003">
    <property type="entry name" value="Peptidase_S1_PA"/>
</dbReference>
<keyword evidence="21" id="KW-1185">Reference proteome</keyword>
<dbReference type="SUPFAM" id="SSF50494">
    <property type="entry name" value="Trypsin-like serine proteases"/>
    <property type="match status" value="1"/>
</dbReference>
<keyword evidence="18" id="KW-0732">Signal</keyword>
<reference evidence="20" key="1">
    <citation type="submission" date="2020-11" db="EMBL/GenBank/DDBJ databases">
        <authorList>
            <person name="Tran Van P."/>
        </authorList>
    </citation>
    <scope>NUCLEOTIDE SEQUENCE</scope>
</reference>
<dbReference type="PANTHER" id="PTHR24300">
    <property type="entry name" value="CYTOCHROME P450 508A4-RELATED"/>
    <property type="match status" value="1"/>
</dbReference>
<feature type="region of interest" description="Disordered" evidence="17">
    <location>
        <begin position="442"/>
        <end position="474"/>
    </location>
</feature>
<keyword evidence="13" id="KW-0408">Iron</keyword>
<feature type="chain" id="PRO_5036210362" description="Peptidase S1 domain-containing protein" evidence="18">
    <location>
        <begin position="25"/>
        <end position="1730"/>
    </location>
</feature>
<dbReference type="GO" id="GO:0006082">
    <property type="term" value="P:organic acid metabolic process"/>
    <property type="evidence" value="ECO:0007669"/>
    <property type="project" value="TreeGrafter"/>
</dbReference>
<proteinExistence type="inferred from homology"/>
<gene>
    <name evidence="20" type="ORF">NMOB1V02_LOCUS10437</name>
</gene>
<keyword evidence="9" id="KW-0479">Metal-binding</keyword>
<dbReference type="CDD" id="cd00190">
    <property type="entry name" value="Tryp_SPc"/>
    <property type="match status" value="1"/>
</dbReference>
<dbReference type="Pfam" id="PF00089">
    <property type="entry name" value="Trypsin"/>
    <property type="match status" value="1"/>
</dbReference>
<dbReference type="GO" id="GO:0020037">
    <property type="term" value="F:heme binding"/>
    <property type="evidence" value="ECO:0007669"/>
    <property type="project" value="InterPro"/>
</dbReference>
<dbReference type="Pfam" id="PF00067">
    <property type="entry name" value="p450"/>
    <property type="match status" value="4"/>
</dbReference>
<feature type="compositionally biased region" description="Polar residues" evidence="17">
    <location>
        <begin position="306"/>
        <end position="319"/>
    </location>
</feature>
<dbReference type="InterPro" id="IPR001128">
    <property type="entry name" value="Cyt_P450"/>
</dbReference>
<dbReference type="InterPro" id="IPR050182">
    <property type="entry name" value="Cytochrome_P450_fam2"/>
</dbReference>
<evidence type="ECO:0000256" key="2">
    <source>
        <dbReference type="ARBA" id="ARBA00003690"/>
    </source>
</evidence>
<evidence type="ECO:0000256" key="18">
    <source>
        <dbReference type="SAM" id="SignalP"/>
    </source>
</evidence>
<evidence type="ECO:0000256" key="7">
    <source>
        <dbReference type="ARBA" id="ARBA00022525"/>
    </source>
</evidence>
<dbReference type="GO" id="GO:0006805">
    <property type="term" value="P:xenobiotic metabolic process"/>
    <property type="evidence" value="ECO:0007669"/>
    <property type="project" value="TreeGrafter"/>
</dbReference>
<keyword evidence="10" id="KW-0256">Endoplasmic reticulum</keyword>
<dbReference type="Gene3D" id="2.40.10.10">
    <property type="entry name" value="Trypsin-like serine proteases"/>
    <property type="match status" value="2"/>
</dbReference>
<feature type="region of interest" description="Disordered" evidence="17">
    <location>
        <begin position="39"/>
        <end position="67"/>
    </location>
</feature>
<comment type="cofactor">
    <cofactor evidence="1">
        <name>heme</name>
        <dbReference type="ChEBI" id="CHEBI:30413"/>
    </cofactor>
</comment>
<evidence type="ECO:0000256" key="15">
    <source>
        <dbReference type="ARBA" id="ARBA00023136"/>
    </source>
</evidence>
<comment type="similarity">
    <text evidence="6">Belongs to the cytochrome P450 family.</text>
</comment>
<name>A0A7R9BYU4_9CRUS</name>
<evidence type="ECO:0000259" key="19">
    <source>
        <dbReference type="PROSITE" id="PS50240"/>
    </source>
</evidence>
<dbReference type="PROSITE" id="PS50240">
    <property type="entry name" value="TRYPSIN_DOM"/>
    <property type="match status" value="1"/>
</dbReference>
<dbReference type="GO" id="GO:0004252">
    <property type="term" value="F:serine-type endopeptidase activity"/>
    <property type="evidence" value="ECO:0007669"/>
    <property type="project" value="InterPro"/>
</dbReference>
<feature type="compositionally biased region" description="Basic residues" evidence="17">
    <location>
        <begin position="211"/>
        <end position="226"/>
    </location>
</feature>
<accession>A0A7R9BYU4</accession>
<protein>
    <recommendedName>
        <fullName evidence="19">Peptidase S1 domain-containing protein</fullName>
    </recommendedName>
</protein>
<dbReference type="SUPFAM" id="SSF48264">
    <property type="entry name" value="Cytochrome P450"/>
    <property type="match status" value="4"/>
</dbReference>
<evidence type="ECO:0000256" key="16">
    <source>
        <dbReference type="ARBA" id="ARBA00023157"/>
    </source>
</evidence>
<evidence type="ECO:0000313" key="20">
    <source>
        <dbReference type="EMBL" id="CAD7282818.1"/>
    </source>
</evidence>
<evidence type="ECO:0000256" key="3">
    <source>
        <dbReference type="ARBA" id="ARBA00004174"/>
    </source>
</evidence>
<evidence type="ECO:0000256" key="14">
    <source>
        <dbReference type="ARBA" id="ARBA00023033"/>
    </source>
</evidence>
<keyword evidence="8" id="KW-0349">Heme</keyword>
<evidence type="ECO:0000256" key="4">
    <source>
        <dbReference type="ARBA" id="ARBA00004406"/>
    </source>
</evidence>
<keyword evidence="11" id="KW-0492">Microsome</keyword>
<sequence length="1730" mass="194802">MIMKTPVLSVVSLVLLATLTVVSANEAWAWGATSSEDITEKHANNGGATGSDEAKKKSGSVSFPGTKKGDDLPVVELKQVSQGISLLPTKSSVGHKDLGIPLEELLKSKGDLNAVGNPNAQINPRKGKSLTQAVSPATDIEGRFGKKLCKWSGWCKGYGKDVDPSEVVYVQPVKIKPVGEQLPAIVVGKGGLQLPGGYSQPAPYFPPPPVQHHHDHHHHHKKKKHYGYGSSSINYGAPLGSSSSGAGYGPGPLPGVPYARDDSSAYYDSVETAGGARVQGGGASQSFQTQYSGVSTAAGSSGYGAPQSQSHQNFGSQGDFSKRGPRQQFNNAPPNRGRPSRGPGVNPQVAQVQAQVAQAQYSQQQQQQFQQYQPQLQQPYPQQNFGPNPAYQPQPQYPQQNPVYQPQPQYTQQQPSFNQPAYLPPVGKSNDQCICVPASQCAPQDTLGRESPSRPPYQYNQLDPRNKQQHQEQLSEYTEFADGLSEDVAAYYDTESRAVKKDDAIEAEDSSEGTRKKRDAGQEGDIEVPILSPAEPESRQLSSNGVCGPYEVCCRNLGINKPSNNGQCGVRYARGITGRVKTLKYVDGDAEFGEYPWQAAILKKEGVDNVYVCGGSLIDGQHIATAAHCIKGYNPNDLRVRLGEWDVNHDTEFYPHVETDVAAVVIHPEFYAGSLYNDIALLRLESYVDFTRNPHVSPVCLPNQYSELPAGYRCWTTGWGKDAWGNSGQYQNILKAMDVPLVQHHECENRLQSTRLGVAFNLHEGFLCAGGEAGKDACKGDGGGPLVCDIQGTWQLAGIVSWGIGCGQQDVPGVYVKVANYLPWIQSVTRSTLDGVTNMRFFELLHWQCQGVIREHNNTLDPNEKRDLIDCFLLERQRMKEADEPNVPTDDMIAWTMADLFIAGTETTATTLRWFFLYLVHYPEVQTKIHEEIDRVIGKDRLPIWEDRPNMPYTEAAIWEVLRLRPVLPFGLERQATADFDFRGYKIKKVRRRQCLGESLARMNLFLEITTLLQRFNFEKTPGPPRWPLVGSLFMQLAEPAFYVYWEKLSKIYGPIISLKIGQMDFVAITNYDLAKEANVMEELSDRPPYEFFKFFMKHVNTGLLFVNGDTWKRNRRFTLRSLRDFGFGKSSIEGLILNELKELEPVLTPPKGSNYKDIRLDESLNAAVTNVTWWLMANKRVTNKDPEFLKLLDTISSLIQFDAFQLFSVFPSLFYIMPDFITGINKKREEREHFYSYMRRLKETGEAEPPTDNMIAWTMADLFIAGTETTATTLRWFFLFLIHHPHIQDKIQDEIDRVIGKDRLPVWDDKPKMPYTEAAIWELLRLRPPLPIGLERYALKDITIGGYSIKKGTIISTAISVIHRDPQLFDKPDEMIPERMPYTEAAIWELLRLRPPLPIGLERYALKDITIGGYSIKKGTIVSTAISVIHRDPQLFDKPDEMIPERFLDSKGELIKNPKFMPFQAGLIFANGQDWKTRRRFTLKNLRDFGFGKSSMEQLIIDEMRHLADSLKVKNDPKGSIVELDAGLNAAVANVIWWITASKRVDKDDKDFVDILETINSILPFDIHKILSFIPALKPFIPDWIKKQDDRKKRRARIYDYMQALIDDHRRTVDPSDPRDLVDCYIIEQQRLEANGEDCSTFKGKIKIQLETLKDLFTKSCFLFFVKNPDEMLVWTLADLFIAGAETTSTTLRWCFLYLITFPEIQAKIHQEIDQVVGKDRLPSQEDHG</sequence>
<dbReference type="PRINTS" id="PR00463">
    <property type="entry name" value="EP450I"/>
</dbReference>
<feature type="region of interest" description="Disordered" evidence="17">
    <location>
        <begin position="365"/>
        <end position="425"/>
    </location>
</feature>
<dbReference type="PRINTS" id="PR00385">
    <property type="entry name" value="P450"/>
</dbReference>
<keyword evidence="12" id="KW-0560">Oxidoreductase</keyword>
<evidence type="ECO:0000256" key="11">
    <source>
        <dbReference type="ARBA" id="ARBA00022848"/>
    </source>
</evidence>
<dbReference type="SMART" id="SM00020">
    <property type="entry name" value="Tryp_SPc"/>
    <property type="match status" value="1"/>
</dbReference>
<dbReference type="GO" id="GO:0016712">
    <property type="term" value="F:oxidoreductase activity, acting on paired donors, with incorporation or reduction of molecular oxygen, reduced flavin or flavoprotein as one donor, and incorporation of one atom of oxygen"/>
    <property type="evidence" value="ECO:0007669"/>
    <property type="project" value="TreeGrafter"/>
</dbReference>
<dbReference type="EMBL" id="CAJPEX010004364">
    <property type="protein sequence ID" value="CAG0922970.1"/>
    <property type="molecule type" value="Genomic_DNA"/>
</dbReference>
<organism evidence="20">
    <name type="scientific">Notodromas monacha</name>
    <dbReference type="NCBI Taxonomy" id="399045"/>
    <lineage>
        <taxon>Eukaryota</taxon>
        <taxon>Metazoa</taxon>
        <taxon>Ecdysozoa</taxon>
        <taxon>Arthropoda</taxon>
        <taxon>Crustacea</taxon>
        <taxon>Oligostraca</taxon>
        <taxon>Ostracoda</taxon>
        <taxon>Podocopa</taxon>
        <taxon>Podocopida</taxon>
        <taxon>Cypridocopina</taxon>
        <taxon>Cypridoidea</taxon>
        <taxon>Cyprididae</taxon>
        <taxon>Notodromas</taxon>
    </lineage>
</organism>
<feature type="signal peptide" evidence="18">
    <location>
        <begin position="1"/>
        <end position="24"/>
    </location>
</feature>
<dbReference type="InterPro" id="IPR043504">
    <property type="entry name" value="Peptidase_S1_PA_chymotrypsin"/>
</dbReference>
<dbReference type="OrthoDB" id="5912168at2759"/>
<dbReference type="InterPro" id="IPR001254">
    <property type="entry name" value="Trypsin_dom"/>
</dbReference>
<evidence type="ECO:0000256" key="10">
    <source>
        <dbReference type="ARBA" id="ARBA00022824"/>
    </source>
</evidence>
<comment type="function">
    <text evidence="2">May be involved in the metabolism of insect hormones and in the breakdown of synthetic insecticides.</text>
</comment>
<evidence type="ECO:0000256" key="5">
    <source>
        <dbReference type="ARBA" id="ARBA00004613"/>
    </source>
</evidence>
<keyword evidence="14" id="KW-0503">Monooxygenase</keyword>
<feature type="compositionally biased region" description="Low complexity" evidence="17">
    <location>
        <begin position="365"/>
        <end position="389"/>
    </location>
</feature>
<dbReference type="Proteomes" id="UP000678499">
    <property type="component" value="Unassembled WGS sequence"/>
</dbReference>
<evidence type="ECO:0000256" key="17">
    <source>
        <dbReference type="SAM" id="MobiDB-lite"/>
    </source>
</evidence>
<evidence type="ECO:0000256" key="9">
    <source>
        <dbReference type="ARBA" id="ARBA00022723"/>
    </source>
</evidence>
<comment type="subcellular location">
    <subcellularLocation>
        <location evidence="4">Endoplasmic reticulum membrane</location>
        <topology evidence="4">Peripheral membrane protein</topology>
    </subcellularLocation>
    <subcellularLocation>
        <location evidence="3">Microsome membrane</location>
        <topology evidence="3">Peripheral membrane protein</topology>
    </subcellularLocation>
    <subcellularLocation>
        <location evidence="5">Secreted</location>
    </subcellularLocation>
</comment>
<feature type="domain" description="Peptidase S1" evidence="19">
    <location>
        <begin position="585"/>
        <end position="830"/>
    </location>
</feature>
<dbReference type="PANTHER" id="PTHR24300:SF397">
    <property type="entry name" value="CYTOCHROME P450 2U1"/>
    <property type="match status" value="1"/>
</dbReference>
<evidence type="ECO:0000256" key="8">
    <source>
        <dbReference type="ARBA" id="ARBA00022617"/>
    </source>
</evidence>
<feature type="non-terminal residue" evidence="20">
    <location>
        <position position="1730"/>
    </location>
</feature>
<feature type="region of interest" description="Disordered" evidence="17">
    <location>
        <begin position="206"/>
        <end position="227"/>
    </location>
</feature>
<evidence type="ECO:0000256" key="6">
    <source>
        <dbReference type="ARBA" id="ARBA00010617"/>
    </source>
</evidence>
<dbReference type="GO" id="GO:0005576">
    <property type="term" value="C:extracellular region"/>
    <property type="evidence" value="ECO:0007669"/>
    <property type="project" value="UniProtKB-SubCell"/>
</dbReference>